<protein>
    <submittedName>
        <fullName evidence="3 4">Uncharacterized protein LOC106457858</fullName>
    </submittedName>
</protein>
<evidence type="ECO:0000313" key="4">
    <source>
        <dbReference type="RefSeq" id="XP_022239612.1"/>
    </source>
</evidence>
<accession>A0ABM1B1B5</accession>
<keyword evidence="1" id="KW-1133">Transmembrane helix</keyword>
<evidence type="ECO:0000313" key="3">
    <source>
        <dbReference type="RefSeq" id="XP_013772763.1"/>
    </source>
</evidence>
<gene>
    <name evidence="3 4" type="primary">LOC106457858</name>
</gene>
<sequence>MLILFEELSLKMKHVLWTLCICFIVFTEVKSISELEEFRQNATAVIKQYIGTFSDVIGTDLWIWVGIAAGGTFILCLILWAVCSCCYCLCSGGAKKRRSNNRAP</sequence>
<dbReference type="Proteomes" id="UP000694941">
    <property type="component" value="Unplaced"/>
</dbReference>
<dbReference type="RefSeq" id="XP_013772763.1">
    <property type="nucleotide sequence ID" value="XM_013917309.2"/>
</dbReference>
<organism evidence="2 3">
    <name type="scientific">Limulus polyphemus</name>
    <name type="common">Atlantic horseshoe crab</name>
    <dbReference type="NCBI Taxonomy" id="6850"/>
    <lineage>
        <taxon>Eukaryota</taxon>
        <taxon>Metazoa</taxon>
        <taxon>Ecdysozoa</taxon>
        <taxon>Arthropoda</taxon>
        <taxon>Chelicerata</taxon>
        <taxon>Merostomata</taxon>
        <taxon>Xiphosura</taxon>
        <taxon>Limulidae</taxon>
        <taxon>Limulus</taxon>
    </lineage>
</organism>
<feature type="transmembrane region" description="Helical" evidence="1">
    <location>
        <begin position="61"/>
        <end position="90"/>
    </location>
</feature>
<dbReference type="RefSeq" id="XP_022239612.1">
    <property type="nucleotide sequence ID" value="XM_022383904.1"/>
</dbReference>
<dbReference type="GeneID" id="106457858"/>
<name>A0ABM1B1B5_LIMPO</name>
<keyword evidence="1" id="KW-0812">Transmembrane</keyword>
<reference evidence="3 4" key="1">
    <citation type="submission" date="2025-05" db="UniProtKB">
        <authorList>
            <consortium name="RefSeq"/>
        </authorList>
    </citation>
    <scope>IDENTIFICATION</scope>
    <source>
        <tissue evidence="3 4">Muscle</tissue>
    </source>
</reference>
<evidence type="ECO:0000256" key="1">
    <source>
        <dbReference type="SAM" id="Phobius"/>
    </source>
</evidence>
<keyword evidence="1" id="KW-0472">Membrane</keyword>
<evidence type="ECO:0000313" key="2">
    <source>
        <dbReference type="Proteomes" id="UP000694941"/>
    </source>
</evidence>
<keyword evidence="2" id="KW-1185">Reference proteome</keyword>
<proteinExistence type="predicted"/>